<sequence length="117" mass="13598">MQSLDLNLNIDITVHPDNHLRGQSHEQPNVNVYLSRNFHKTTEPYRAGYSDAIINRVTNKRKVLNHWEEFLRELLNGNQSRVNSQEEDSLSFDNQGWGLSVVYVNVKFGGVNFWQVV</sequence>
<reference evidence="2" key="1">
    <citation type="submission" date="2013-02" db="EMBL/GenBank/DDBJ databases">
        <authorList>
            <person name="Hughes D."/>
        </authorList>
    </citation>
    <scope>NUCLEOTIDE SEQUENCE</scope>
    <source>
        <strain>Durham</strain>
        <strain evidence="2">NC isolate 2 -- Noor lab</strain>
    </source>
</reference>
<dbReference type="EMBL" id="CAQQ02151325">
    <property type="status" value="NOT_ANNOTATED_CDS"/>
    <property type="molecule type" value="Genomic_DNA"/>
</dbReference>
<dbReference type="AlphaFoldDB" id="T1GUJ4"/>
<keyword evidence="2" id="KW-1185">Reference proteome</keyword>
<name>T1GUJ4_MEGSC</name>
<protein>
    <submittedName>
        <fullName evidence="1">Uncharacterized protein</fullName>
    </submittedName>
</protein>
<dbReference type="EMBL" id="CAQQ02151327">
    <property type="status" value="NOT_ANNOTATED_CDS"/>
    <property type="molecule type" value="Genomic_DNA"/>
</dbReference>
<dbReference type="EMBL" id="CAQQ02151328">
    <property type="status" value="NOT_ANNOTATED_CDS"/>
    <property type="molecule type" value="Genomic_DNA"/>
</dbReference>
<evidence type="ECO:0000313" key="2">
    <source>
        <dbReference type="Proteomes" id="UP000015102"/>
    </source>
</evidence>
<dbReference type="Proteomes" id="UP000015102">
    <property type="component" value="Unassembled WGS sequence"/>
</dbReference>
<evidence type="ECO:0000313" key="1">
    <source>
        <dbReference type="EnsemblMetazoa" id="MESCA007408-PA"/>
    </source>
</evidence>
<organism evidence="1 2">
    <name type="scientific">Megaselia scalaris</name>
    <name type="common">Humpbacked fly</name>
    <name type="synonym">Phora scalaris</name>
    <dbReference type="NCBI Taxonomy" id="36166"/>
    <lineage>
        <taxon>Eukaryota</taxon>
        <taxon>Metazoa</taxon>
        <taxon>Ecdysozoa</taxon>
        <taxon>Arthropoda</taxon>
        <taxon>Hexapoda</taxon>
        <taxon>Insecta</taxon>
        <taxon>Pterygota</taxon>
        <taxon>Neoptera</taxon>
        <taxon>Endopterygota</taxon>
        <taxon>Diptera</taxon>
        <taxon>Brachycera</taxon>
        <taxon>Muscomorpha</taxon>
        <taxon>Platypezoidea</taxon>
        <taxon>Phoridae</taxon>
        <taxon>Megaseliini</taxon>
        <taxon>Megaselia</taxon>
    </lineage>
</organism>
<accession>T1GUJ4</accession>
<dbReference type="EnsemblMetazoa" id="MESCA007408-RA">
    <property type="protein sequence ID" value="MESCA007408-PA"/>
    <property type="gene ID" value="MESCA007408"/>
</dbReference>
<dbReference type="HOGENOM" id="CLU_2087565_0_0_1"/>
<proteinExistence type="predicted"/>
<reference evidence="1" key="2">
    <citation type="submission" date="2015-06" db="UniProtKB">
        <authorList>
            <consortium name="EnsemblMetazoa"/>
        </authorList>
    </citation>
    <scope>IDENTIFICATION</scope>
</reference>
<dbReference type="EMBL" id="CAQQ02151326">
    <property type="status" value="NOT_ANNOTATED_CDS"/>
    <property type="molecule type" value="Genomic_DNA"/>
</dbReference>